<reference evidence="3 4" key="1">
    <citation type="submission" date="2019-12" db="EMBL/GenBank/DDBJ databases">
        <title>Litoreibacter badius sp. nov., a novel bacteriochlorophyll a-containing bacterium in the genus Litoreibacter.</title>
        <authorList>
            <person name="Kanamuro M."/>
            <person name="Takabe Y."/>
            <person name="Mori K."/>
            <person name="Takaichi S."/>
            <person name="Hanada S."/>
        </authorList>
    </citation>
    <scope>NUCLEOTIDE SEQUENCE [LARGE SCALE GENOMIC DNA]</scope>
    <source>
        <strain evidence="3 4">K6</strain>
    </source>
</reference>
<name>A0A6N6JDK3_9RHOB</name>
<dbReference type="RefSeq" id="WP_243144829.1">
    <property type="nucleotide sequence ID" value="NZ_BLJE01000001.1"/>
</dbReference>
<dbReference type="AlphaFoldDB" id="A0A6N6JDK3"/>
<feature type="domain" description="FIST C-domain" evidence="2">
    <location>
        <begin position="243"/>
        <end position="372"/>
    </location>
</feature>
<dbReference type="EMBL" id="BLJE01000001">
    <property type="protein sequence ID" value="GFE64214.1"/>
    <property type="molecule type" value="Genomic_DNA"/>
</dbReference>
<dbReference type="Pfam" id="PF10442">
    <property type="entry name" value="FIST_C"/>
    <property type="match status" value="1"/>
</dbReference>
<dbReference type="PANTHER" id="PTHR40252:SF2">
    <property type="entry name" value="BLR0328 PROTEIN"/>
    <property type="match status" value="1"/>
</dbReference>
<keyword evidence="4" id="KW-1185">Reference proteome</keyword>
<proteinExistence type="predicted"/>
<evidence type="ECO:0008006" key="5">
    <source>
        <dbReference type="Google" id="ProtNLM"/>
    </source>
</evidence>
<evidence type="ECO:0000259" key="1">
    <source>
        <dbReference type="SMART" id="SM00897"/>
    </source>
</evidence>
<dbReference type="InterPro" id="IPR013702">
    <property type="entry name" value="FIST_domain_N"/>
</dbReference>
<dbReference type="InterPro" id="IPR019494">
    <property type="entry name" value="FIST_C"/>
</dbReference>
<sequence>MDGSEQLPVREYSIDSDILRVAQAGLDEAEAISSLLVTLGAGPFALIKLFVSPTDRFADLMREASEALPDTQIIGCTTAGEIGPTGYQSDQVVAIGYPASHFAAETLLIRDIAAFDAQSLLDKVIHQRLGLADRAADKPNCFAFLLIDGLSQSEDILTAALSPALGDMPLFGGSAGDGYEFGTTEIALNGAVYSEAAVLSMVRTTCQTRVFSLDHLVPGTDRMVVTEADPRRRIVKTINAEPAGREYARIMGMDPDQLDTFTFASHPVVVRMGDIHHVRAIRNVNEKGELVFFSAIDEGMVLTVADRLDLVDHLDRELSLLCDDKQPLAIVACDCLLRRIEAEQMQITRQVSETLSRHKVVGFSTYGEQIGPLHVNHTMTGVVLFPPKTDRGAPR</sequence>
<dbReference type="SMART" id="SM01204">
    <property type="entry name" value="FIST_C"/>
    <property type="match status" value="1"/>
</dbReference>
<dbReference type="Pfam" id="PF08495">
    <property type="entry name" value="FIST"/>
    <property type="match status" value="1"/>
</dbReference>
<comment type="caution">
    <text evidence="3">The sequence shown here is derived from an EMBL/GenBank/DDBJ whole genome shotgun (WGS) entry which is preliminary data.</text>
</comment>
<evidence type="ECO:0000313" key="3">
    <source>
        <dbReference type="EMBL" id="GFE64214.1"/>
    </source>
</evidence>
<accession>A0A6N6JDK3</accession>
<dbReference type="SMART" id="SM00897">
    <property type="entry name" value="FIST"/>
    <property type="match status" value="1"/>
</dbReference>
<dbReference type="PANTHER" id="PTHR40252">
    <property type="entry name" value="BLR0328 PROTEIN"/>
    <property type="match status" value="1"/>
</dbReference>
<evidence type="ECO:0000313" key="4">
    <source>
        <dbReference type="Proteomes" id="UP000436822"/>
    </source>
</evidence>
<organism evidence="3 4">
    <name type="scientific">Litoreibacter roseus</name>
    <dbReference type="NCBI Taxonomy" id="2601869"/>
    <lineage>
        <taxon>Bacteria</taxon>
        <taxon>Pseudomonadati</taxon>
        <taxon>Pseudomonadota</taxon>
        <taxon>Alphaproteobacteria</taxon>
        <taxon>Rhodobacterales</taxon>
        <taxon>Roseobacteraceae</taxon>
        <taxon>Litoreibacter</taxon>
    </lineage>
</organism>
<evidence type="ECO:0000259" key="2">
    <source>
        <dbReference type="SMART" id="SM01204"/>
    </source>
</evidence>
<protein>
    <recommendedName>
        <fullName evidence="5">GfdT protein</fullName>
    </recommendedName>
</protein>
<feature type="domain" description="FIST" evidence="1">
    <location>
        <begin position="42"/>
        <end position="242"/>
    </location>
</feature>
<dbReference type="Proteomes" id="UP000436822">
    <property type="component" value="Unassembled WGS sequence"/>
</dbReference>
<gene>
    <name evidence="3" type="ORF">KIN_12880</name>
</gene>